<keyword evidence="5 8" id="KW-0067">ATP-binding</keyword>
<dbReference type="PROSITE" id="PS50893">
    <property type="entry name" value="ABC_TRANSPORTER_2"/>
    <property type="match status" value="2"/>
</dbReference>
<name>A0A7C4B9A3_THEPE</name>
<dbReference type="SMART" id="SM00382">
    <property type="entry name" value="AAA"/>
    <property type="match status" value="2"/>
</dbReference>
<dbReference type="GO" id="GO:0016887">
    <property type="term" value="F:ATP hydrolysis activity"/>
    <property type="evidence" value="ECO:0007669"/>
    <property type="project" value="InterPro"/>
</dbReference>
<dbReference type="PANTHER" id="PTHR43553:SF24">
    <property type="entry name" value="ENERGY-COUPLING FACTOR TRANSPORTER ATP-BINDING PROTEIN ECFA1"/>
    <property type="match status" value="1"/>
</dbReference>
<feature type="domain" description="ABC transporter" evidence="7">
    <location>
        <begin position="8"/>
        <end position="246"/>
    </location>
</feature>
<evidence type="ECO:0000313" key="8">
    <source>
        <dbReference type="EMBL" id="HGI43423.1"/>
    </source>
</evidence>
<dbReference type="Gene3D" id="3.40.50.300">
    <property type="entry name" value="P-loop containing nucleotide triphosphate hydrolases"/>
    <property type="match status" value="2"/>
</dbReference>
<dbReference type="EMBL" id="DTFI01000080">
    <property type="protein sequence ID" value="HGI43423.1"/>
    <property type="molecule type" value="Genomic_DNA"/>
</dbReference>
<accession>A0A7C4B9A3</accession>
<dbReference type="GO" id="GO:0005524">
    <property type="term" value="F:ATP binding"/>
    <property type="evidence" value="ECO:0007669"/>
    <property type="project" value="UniProtKB-KW"/>
</dbReference>
<dbReference type="InterPro" id="IPR003439">
    <property type="entry name" value="ABC_transporter-like_ATP-bd"/>
</dbReference>
<sequence length="535" mass="58153">MSNPVVLVRDLRVSYPLAKRPALNGVSFEAGEGEFVLVVGPTGSGKTTLLLTLAGVIPSLIPARVEGLVEVAGRSPVEEGLAGLAGTVGIVFQDPESQYIMPTVLEEVYFPGENLALPRDEISRRALNALRMVGLNGYSDHQVETLSTGLKQRLAIASVLTLDPEVLLLDEPTAHVDMRSAREIYKLLGELKRSGKTIVAVEHRVELAEDLADKVVHVRGDGSCEVYSSLRDLVEKVGVKSLAAEGVWLPPEYASTMQCSEAEASRVPAGDPLVEVGELSVSFGSNLVLSEVNLRARKGELVAVLGPNGSGKTTLLRVIAGILHKYSGRVIVSGGPPHPSKVAFVAQVPELQFTERTVEEELASVLQSQGYKGKRALQKARELLNARGLSELSDRVVYELSQGEKRLVSFLEMELLERDLYLLDEPIFGLDMKYSALVVKEIERLAGEGRTVILVTHDSWTLFLLNPRVYGLSKGRIVFKGSLQELISSRDSWEALAFHPPRYVLEALEEGDLERALGECSARLRCLYEEAGAGA</sequence>
<reference evidence="8" key="1">
    <citation type="journal article" date="2020" name="mSystems">
        <title>Genome- and Community-Level Interaction Insights into Carbon Utilization and Element Cycling Functions of Hydrothermarchaeota in Hydrothermal Sediment.</title>
        <authorList>
            <person name="Zhou Z."/>
            <person name="Liu Y."/>
            <person name="Xu W."/>
            <person name="Pan J."/>
            <person name="Luo Z.H."/>
            <person name="Li M."/>
        </authorList>
    </citation>
    <scope>NUCLEOTIDE SEQUENCE [LARGE SCALE GENOMIC DNA]</scope>
    <source>
        <strain evidence="8">SpSt-735</strain>
    </source>
</reference>
<dbReference type="PANTHER" id="PTHR43553">
    <property type="entry name" value="HEAVY METAL TRANSPORTER"/>
    <property type="match status" value="1"/>
</dbReference>
<evidence type="ECO:0000259" key="7">
    <source>
        <dbReference type="PROSITE" id="PS50893"/>
    </source>
</evidence>
<evidence type="ECO:0000256" key="4">
    <source>
        <dbReference type="ARBA" id="ARBA00022741"/>
    </source>
</evidence>
<dbReference type="InterPro" id="IPR050095">
    <property type="entry name" value="ECF_ABC_transporter_ATP-bd"/>
</dbReference>
<dbReference type="AlphaFoldDB" id="A0A7C4B9A3"/>
<gene>
    <name evidence="8" type="ORF">ENV17_03445</name>
</gene>
<protein>
    <submittedName>
        <fullName evidence="8">ABC transporter ATP-binding protein</fullName>
    </submittedName>
</protein>
<dbReference type="Pfam" id="PF00005">
    <property type="entry name" value="ABC_tran"/>
    <property type="match status" value="2"/>
</dbReference>
<evidence type="ECO:0000256" key="3">
    <source>
        <dbReference type="ARBA" id="ARBA00022448"/>
    </source>
</evidence>
<keyword evidence="4" id="KW-0547">Nucleotide-binding</keyword>
<evidence type="ECO:0000256" key="2">
    <source>
        <dbReference type="ARBA" id="ARBA00005417"/>
    </source>
</evidence>
<comment type="subcellular location">
    <subcellularLocation>
        <location evidence="1">Cell membrane</location>
        <topology evidence="1">Peripheral membrane protein</topology>
    </subcellularLocation>
</comment>
<proteinExistence type="inferred from homology"/>
<evidence type="ECO:0000256" key="6">
    <source>
        <dbReference type="ARBA" id="ARBA00025157"/>
    </source>
</evidence>
<comment type="caution">
    <text evidence="8">The sequence shown here is derived from an EMBL/GenBank/DDBJ whole genome shotgun (WGS) entry which is preliminary data.</text>
</comment>
<dbReference type="InterPro" id="IPR003593">
    <property type="entry name" value="AAA+_ATPase"/>
</dbReference>
<dbReference type="CDD" id="cd03225">
    <property type="entry name" value="ABC_cobalt_CbiO_domain1"/>
    <property type="match status" value="2"/>
</dbReference>
<keyword evidence="3" id="KW-0813">Transport</keyword>
<evidence type="ECO:0000256" key="5">
    <source>
        <dbReference type="ARBA" id="ARBA00022840"/>
    </source>
</evidence>
<comment type="function">
    <text evidence="6">Probably part of an ABC transporter complex. Responsible for energy coupling to the transport system.</text>
</comment>
<comment type="similarity">
    <text evidence="2">Belongs to the ABC transporter superfamily.</text>
</comment>
<dbReference type="InterPro" id="IPR027417">
    <property type="entry name" value="P-loop_NTPase"/>
</dbReference>
<evidence type="ECO:0000256" key="1">
    <source>
        <dbReference type="ARBA" id="ARBA00004202"/>
    </source>
</evidence>
<dbReference type="GO" id="GO:0043190">
    <property type="term" value="C:ATP-binding cassette (ABC) transporter complex"/>
    <property type="evidence" value="ECO:0007669"/>
    <property type="project" value="TreeGrafter"/>
</dbReference>
<feature type="domain" description="ABC transporter" evidence="7">
    <location>
        <begin position="274"/>
        <end position="499"/>
    </location>
</feature>
<dbReference type="SUPFAM" id="SSF52540">
    <property type="entry name" value="P-loop containing nucleoside triphosphate hydrolases"/>
    <property type="match status" value="2"/>
</dbReference>
<organism evidence="8">
    <name type="scientific">Thermofilum pendens</name>
    <dbReference type="NCBI Taxonomy" id="2269"/>
    <lineage>
        <taxon>Archaea</taxon>
        <taxon>Thermoproteota</taxon>
        <taxon>Thermoprotei</taxon>
        <taxon>Thermofilales</taxon>
        <taxon>Thermofilaceae</taxon>
        <taxon>Thermofilum</taxon>
    </lineage>
</organism>
<dbReference type="InterPro" id="IPR015856">
    <property type="entry name" value="ABC_transpr_CbiO/EcfA_su"/>
</dbReference>
<dbReference type="GO" id="GO:0042626">
    <property type="term" value="F:ATPase-coupled transmembrane transporter activity"/>
    <property type="evidence" value="ECO:0007669"/>
    <property type="project" value="TreeGrafter"/>
</dbReference>